<reference evidence="8 9" key="1">
    <citation type="submission" date="2019-03" db="EMBL/GenBank/DDBJ databases">
        <title>Genomic Encyclopedia of Type Strains, Phase IV (KMG-IV): sequencing the most valuable type-strain genomes for metagenomic binning, comparative biology and taxonomic classification.</title>
        <authorList>
            <person name="Goeker M."/>
        </authorList>
    </citation>
    <scope>NUCLEOTIDE SEQUENCE [LARGE SCALE GENOMIC DNA]</scope>
    <source>
        <strain evidence="8 9">DSM 11603</strain>
    </source>
</reference>
<dbReference type="GO" id="GO:0003677">
    <property type="term" value="F:DNA binding"/>
    <property type="evidence" value="ECO:0007669"/>
    <property type="project" value="InterPro"/>
</dbReference>
<dbReference type="Proteomes" id="UP000294958">
    <property type="component" value="Unassembled WGS sequence"/>
</dbReference>
<evidence type="ECO:0000259" key="7">
    <source>
        <dbReference type="Pfam" id="PF08281"/>
    </source>
</evidence>
<dbReference type="Gene3D" id="1.10.1740.10">
    <property type="match status" value="1"/>
</dbReference>
<evidence type="ECO:0000256" key="4">
    <source>
        <dbReference type="ARBA" id="ARBA00023163"/>
    </source>
</evidence>
<gene>
    <name evidence="8" type="ORF">DES43_11322</name>
</gene>
<dbReference type="InterPro" id="IPR039425">
    <property type="entry name" value="RNA_pol_sigma-70-like"/>
</dbReference>
<dbReference type="InterPro" id="IPR014284">
    <property type="entry name" value="RNA_pol_sigma-70_dom"/>
</dbReference>
<dbReference type="NCBIfam" id="TIGR02937">
    <property type="entry name" value="sigma70-ECF"/>
    <property type="match status" value="1"/>
</dbReference>
<evidence type="ECO:0000313" key="8">
    <source>
        <dbReference type="EMBL" id="TDR34593.1"/>
    </source>
</evidence>
<evidence type="ECO:0000256" key="3">
    <source>
        <dbReference type="ARBA" id="ARBA00023082"/>
    </source>
</evidence>
<dbReference type="EMBL" id="SNZF01000013">
    <property type="protein sequence ID" value="TDR34593.1"/>
    <property type="molecule type" value="Genomic_DNA"/>
</dbReference>
<organism evidence="8 9">
    <name type="scientific">Aquamicrobium defluvii</name>
    <dbReference type="NCBI Taxonomy" id="69279"/>
    <lineage>
        <taxon>Bacteria</taxon>
        <taxon>Pseudomonadati</taxon>
        <taxon>Pseudomonadota</taxon>
        <taxon>Alphaproteobacteria</taxon>
        <taxon>Hyphomicrobiales</taxon>
        <taxon>Phyllobacteriaceae</taxon>
        <taxon>Aquamicrobium</taxon>
    </lineage>
</organism>
<name>A0A4V3DKI1_9HYPH</name>
<dbReference type="NCBIfam" id="NF009164">
    <property type="entry name" value="PRK12511.1"/>
    <property type="match status" value="1"/>
</dbReference>
<dbReference type="RefSeq" id="WP_245264674.1">
    <property type="nucleotide sequence ID" value="NZ_KK073883.1"/>
</dbReference>
<sequence length="192" mass="21419">MRLRKRIMSSGTSRFDITGQLGAMRRYARSLTRDDVQAEDLVHDALVRAYEKRGSFRESGNLRAWLLSILHNVFIDGRRARQAENLRIEKAAELSEPHLAPVQDHQLRLNQVRRAFMALPEEQRAALHLVAVEGMSFSEAADALGIPSGTLMSRLARARAALRAMEDAPGTRVDDDGPPHLRIVGGSNESSR</sequence>
<evidence type="ECO:0000256" key="5">
    <source>
        <dbReference type="SAM" id="MobiDB-lite"/>
    </source>
</evidence>
<dbReference type="Pfam" id="PF04542">
    <property type="entry name" value="Sigma70_r2"/>
    <property type="match status" value="1"/>
</dbReference>
<dbReference type="InterPro" id="IPR007627">
    <property type="entry name" value="RNA_pol_sigma70_r2"/>
</dbReference>
<feature type="domain" description="RNA polymerase sigma factor 70 region 4 type 2" evidence="7">
    <location>
        <begin position="110"/>
        <end position="162"/>
    </location>
</feature>
<dbReference type="SUPFAM" id="SSF88946">
    <property type="entry name" value="Sigma2 domain of RNA polymerase sigma factors"/>
    <property type="match status" value="1"/>
</dbReference>
<evidence type="ECO:0000259" key="6">
    <source>
        <dbReference type="Pfam" id="PF04542"/>
    </source>
</evidence>
<dbReference type="GO" id="GO:0016987">
    <property type="term" value="F:sigma factor activity"/>
    <property type="evidence" value="ECO:0007669"/>
    <property type="project" value="UniProtKB-KW"/>
</dbReference>
<dbReference type="InterPro" id="IPR013325">
    <property type="entry name" value="RNA_pol_sigma_r2"/>
</dbReference>
<evidence type="ECO:0000256" key="1">
    <source>
        <dbReference type="ARBA" id="ARBA00010641"/>
    </source>
</evidence>
<proteinExistence type="inferred from homology"/>
<dbReference type="Gene3D" id="1.10.10.10">
    <property type="entry name" value="Winged helix-like DNA-binding domain superfamily/Winged helix DNA-binding domain"/>
    <property type="match status" value="1"/>
</dbReference>
<dbReference type="AlphaFoldDB" id="A0A4V3DKI1"/>
<dbReference type="PANTHER" id="PTHR43133">
    <property type="entry name" value="RNA POLYMERASE ECF-TYPE SIGMA FACTO"/>
    <property type="match status" value="1"/>
</dbReference>
<feature type="region of interest" description="Disordered" evidence="5">
    <location>
        <begin position="167"/>
        <end position="192"/>
    </location>
</feature>
<dbReference type="SUPFAM" id="SSF88659">
    <property type="entry name" value="Sigma3 and sigma4 domains of RNA polymerase sigma factors"/>
    <property type="match status" value="1"/>
</dbReference>
<keyword evidence="3" id="KW-0731">Sigma factor</keyword>
<comment type="caution">
    <text evidence="8">The sequence shown here is derived from an EMBL/GenBank/DDBJ whole genome shotgun (WGS) entry which is preliminary data.</text>
</comment>
<comment type="similarity">
    <text evidence="1">Belongs to the sigma-70 factor family. ECF subfamily.</text>
</comment>
<evidence type="ECO:0000313" key="9">
    <source>
        <dbReference type="Proteomes" id="UP000294958"/>
    </source>
</evidence>
<keyword evidence="9" id="KW-1185">Reference proteome</keyword>
<accession>A0A4V3DKI1</accession>
<keyword evidence="4" id="KW-0804">Transcription</keyword>
<keyword evidence="2" id="KW-0805">Transcription regulation</keyword>
<dbReference type="GO" id="GO:0006352">
    <property type="term" value="P:DNA-templated transcription initiation"/>
    <property type="evidence" value="ECO:0007669"/>
    <property type="project" value="InterPro"/>
</dbReference>
<dbReference type="Pfam" id="PF08281">
    <property type="entry name" value="Sigma70_r4_2"/>
    <property type="match status" value="1"/>
</dbReference>
<protein>
    <submittedName>
        <fullName evidence="8">RNA polymerase sigma-70 factor (ECF subfamily)</fullName>
    </submittedName>
</protein>
<feature type="domain" description="RNA polymerase sigma-70 region 2" evidence="6">
    <location>
        <begin position="23"/>
        <end position="82"/>
    </location>
</feature>
<dbReference type="InterPro" id="IPR013249">
    <property type="entry name" value="RNA_pol_sigma70_r4_t2"/>
</dbReference>
<dbReference type="PANTHER" id="PTHR43133:SF25">
    <property type="entry name" value="RNA POLYMERASE SIGMA FACTOR RFAY-RELATED"/>
    <property type="match status" value="1"/>
</dbReference>
<dbReference type="InterPro" id="IPR036388">
    <property type="entry name" value="WH-like_DNA-bd_sf"/>
</dbReference>
<evidence type="ECO:0000256" key="2">
    <source>
        <dbReference type="ARBA" id="ARBA00023015"/>
    </source>
</evidence>
<dbReference type="InterPro" id="IPR013324">
    <property type="entry name" value="RNA_pol_sigma_r3/r4-like"/>
</dbReference>